<evidence type="ECO:0000259" key="2">
    <source>
        <dbReference type="Pfam" id="PF14534"/>
    </source>
</evidence>
<evidence type="ECO:0000313" key="4">
    <source>
        <dbReference type="Proteomes" id="UP000236728"/>
    </source>
</evidence>
<dbReference type="OrthoDB" id="120856at2"/>
<dbReference type="Gene3D" id="3.10.450.50">
    <property type="match status" value="1"/>
</dbReference>
<name>A0A1H5YJ29_9BACT</name>
<dbReference type="AlphaFoldDB" id="A0A1H5YJ29"/>
<keyword evidence="4" id="KW-1185">Reference proteome</keyword>
<evidence type="ECO:0000313" key="3">
    <source>
        <dbReference type="EMBL" id="SEG24149.1"/>
    </source>
</evidence>
<organism evidence="3 4">
    <name type="scientific">Bryocella elongata</name>
    <dbReference type="NCBI Taxonomy" id="863522"/>
    <lineage>
        <taxon>Bacteria</taxon>
        <taxon>Pseudomonadati</taxon>
        <taxon>Acidobacteriota</taxon>
        <taxon>Terriglobia</taxon>
        <taxon>Terriglobales</taxon>
        <taxon>Acidobacteriaceae</taxon>
        <taxon>Bryocella</taxon>
    </lineage>
</organism>
<dbReference type="InterPro" id="IPR027843">
    <property type="entry name" value="DUF4440"/>
</dbReference>
<sequence>MRLLKLFLATALLTAPAFAQSPDPLFTASRQQLDVVKVVLAQQAEWNAGDLDKYLSHFKDAADTSMMLAGPVRGMGNIRNAFHTMYPNRDAMGELDSTEIEVRALGENFALATGNYRLARSKKSGGEVRGTFSEIFEKTPSGWKVIFSESI</sequence>
<proteinExistence type="predicted"/>
<reference evidence="3 4" key="1">
    <citation type="submission" date="2016-10" db="EMBL/GenBank/DDBJ databases">
        <authorList>
            <person name="de Groot N.N."/>
        </authorList>
    </citation>
    <scope>NUCLEOTIDE SEQUENCE [LARGE SCALE GENOMIC DNA]</scope>
    <source>
        <strain evidence="3 4">DSM 22489</strain>
    </source>
</reference>
<accession>A0A1H5YJ29</accession>
<dbReference type="EMBL" id="FNVA01000003">
    <property type="protein sequence ID" value="SEG24149.1"/>
    <property type="molecule type" value="Genomic_DNA"/>
</dbReference>
<feature type="chain" id="PRO_5009290594" description="DUF4440 domain-containing protein" evidence="1">
    <location>
        <begin position="20"/>
        <end position="151"/>
    </location>
</feature>
<protein>
    <recommendedName>
        <fullName evidence="2">DUF4440 domain-containing protein</fullName>
    </recommendedName>
</protein>
<gene>
    <name evidence="3" type="ORF">SAMN05421819_2346</name>
</gene>
<dbReference type="InterPro" id="IPR032710">
    <property type="entry name" value="NTF2-like_dom_sf"/>
</dbReference>
<feature type="domain" description="DUF4440" evidence="2">
    <location>
        <begin position="37"/>
        <end position="145"/>
    </location>
</feature>
<evidence type="ECO:0000256" key="1">
    <source>
        <dbReference type="SAM" id="SignalP"/>
    </source>
</evidence>
<dbReference type="Pfam" id="PF14534">
    <property type="entry name" value="DUF4440"/>
    <property type="match status" value="1"/>
</dbReference>
<keyword evidence="1" id="KW-0732">Signal</keyword>
<feature type="signal peptide" evidence="1">
    <location>
        <begin position="1"/>
        <end position="19"/>
    </location>
</feature>
<dbReference type="SUPFAM" id="SSF54427">
    <property type="entry name" value="NTF2-like"/>
    <property type="match status" value="1"/>
</dbReference>
<dbReference type="RefSeq" id="WP_160115112.1">
    <property type="nucleotide sequence ID" value="NZ_FNVA01000003.1"/>
</dbReference>
<dbReference type="Proteomes" id="UP000236728">
    <property type="component" value="Unassembled WGS sequence"/>
</dbReference>